<feature type="compositionally biased region" description="Low complexity" evidence="1">
    <location>
        <begin position="646"/>
        <end position="670"/>
    </location>
</feature>
<dbReference type="Proteomes" id="UP001244011">
    <property type="component" value="Unassembled WGS sequence"/>
</dbReference>
<dbReference type="SUPFAM" id="SSF57716">
    <property type="entry name" value="Glucocorticoid receptor-like (DNA-binding domain)"/>
    <property type="match status" value="1"/>
</dbReference>
<feature type="region of interest" description="Disordered" evidence="1">
    <location>
        <begin position="622"/>
        <end position="698"/>
    </location>
</feature>
<feature type="region of interest" description="Disordered" evidence="1">
    <location>
        <begin position="708"/>
        <end position="727"/>
    </location>
</feature>
<evidence type="ECO:0000256" key="1">
    <source>
        <dbReference type="SAM" id="MobiDB-lite"/>
    </source>
</evidence>
<feature type="compositionally biased region" description="Polar residues" evidence="1">
    <location>
        <begin position="593"/>
        <end position="603"/>
    </location>
</feature>
<feature type="region of interest" description="Disordered" evidence="1">
    <location>
        <begin position="409"/>
        <end position="607"/>
    </location>
</feature>
<feature type="region of interest" description="Disordered" evidence="1">
    <location>
        <begin position="842"/>
        <end position="986"/>
    </location>
</feature>
<feature type="domain" description="Ams2/SPT21 N-terminal" evidence="2">
    <location>
        <begin position="10"/>
        <end position="143"/>
    </location>
</feature>
<feature type="compositionally biased region" description="Low complexity" evidence="1">
    <location>
        <begin position="454"/>
        <end position="471"/>
    </location>
</feature>
<sequence length="1238" mass="133272">MPQEADDFGLQVRPMGLKVHYTFDRENQVNCLARWPHILQIQTIPLDEKNSIGVIDLRTCLLAVAQCSPEIINQHDNDYTVYAFDYSEPDTPLVGQGMLSWGLDANSDPQSQLVTGRVARNLLAIFGNGIRETLEVKLKLTAVPKMQRAESSSLNMDSQNMRSAPTPVDTTNAEWNSFVQSNPALGRSANVAAVPSPALAPVGFDHFAPENRFSDIRSDCLPHQPSRPPSIAPTAPRIPLEEPASSQPPIEIVHEKPPRPSRPSSRASRKAPTGRPRGRPRKKPLETGNTSAAEEATDADDGPHRKRAKITQVDYSNAAPFGSAPDSLRVAASTSGSLRNMRPIAAAGSAPPVGHLQDIPRAPTPVPEAPMLQKQQRKRNSVMIPRRGSLAEFENTHPYPPNFGQQALQMSMARDARSPTESIALSPDRGYTPESAADLGSSPPVPRASVYMQSSPMPSSPVLPSMSLAPVDSGFMSGGIEDFFDEEDLPQELPRRQSQPDLPPNLPATKLATQAPVRKGRNPQPQPQNFPFQEVNPGPPEFLPVTSIFNPAGRAKSLNRATAPKNPASRTLKRSNTASCPPRSEPGPAVQEQHVSQDASQTAPVFAEMDIDVTASASIQMSQLPLNDAQPKECVAAASPKDQPLSSTEPPVSASEPAPAAPTPKETQPLPARPPSRPVSRSATVPPAIPASDPAPDMMALTLPQVSHSEAPCPATDGAEAPRFNKNQVKKQSIKERLESAIQKGEMPPFCNNCGAIETPTWRKIWTQDHQGVPGFYEFSDKPGCVTTIDILARNTEGQPTMHRLVKKNLGVTDNRGDWKELLLCNPCGIWLAKFKCHRPPDRWDKDAARLNQPRRKRESKAGNSRSRKSRTKSDGQLNPTSEAYFTTDPIGPCDQPSPNDLEGGETDSQSTRQNSAVTDGNGGQRQASQPAMAKMPNLLGSPNGKGPGSTHSRGSGTANSPIAVEEDDLGTTRRLLFPSPRKDGIPKVLGELAVNIVQTGPIVVEPKLATTGKDEKPTLDRSATPPPPEGDDLDHQLFGTPPPRPSTPPPNAANSGSFKTPTRPTPSHRPITRSISRSIRSAKSIPRSPSQALLQLQRTPSKTPRSSGPNALNLSSGRRRTTPRHSNMHARFALDDDTNGHAHLHFDSPFTATLNQLLSEANGFTAGSPSHGLVDLDLSSLPNLDSDDVQHLANSGALDFGHFLNTDMAMQSSPPLLRSHVMNFGGALGGLGTGSEL</sequence>
<dbReference type="InterPro" id="IPR057725">
    <property type="entry name" value="Ams2-SPT21_N"/>
</dbReference>
<feature type="compositionally biased region" description="Low complexity" evidence="1">
    <location>
        <begin position="678"/>
        <end position="698"/>
    </location>
</feature>
<dbReference type="PANTHER" id="PTHR39147">
    <property type="entry name" value="PROTEIN SPT21"/>
    <property type="match status" value="1"/>
</dbReference>
<dbReference type="GO" id="GO:0006357">
    <property type="term" value="P:regulation of transcription by RNA polymerase II"/>
    <property type="evidence" value="ECO:0007669"/>
    <property type="project" value="TreeGrafter"/>
</dbReference>
<feature type="compositionally biased region" description="Low complexity" evidence="1">
    <location>
        <begin position="262"/>
        <end position="275"/>
    </location>
</feature>
<feature type="compositionally biased region" description="Pro residues" evidence="1">
    <location>
        <begin position="1041"/>
        <end position="1052"/>
    </location>
</feature>
<dbReference type="InterPro" id="IPR042403">
    <property type="entry name" value="Spt21/Ams2"/>
</dbReference>
<reference evidence="3" key="1">
    <citation type="submission" date="2023-06" db="EMBL/GenBank/DDBJ databases">
        <title>Genome-scale phylogeny and comparative genomics of the fungal order Sordariales.</title>
        <authorList>
            <consortium name="Lawrence Berkeley National Laboratory"/>
            <person name="Hensen N."/>
            <person name="Bonometti L."/>
            <person name="Westerberg I."/>
            <person name="Brannstrom I.O."/>
            <person name="Guillou S."/>
            <person name="Cros-Aarteil S."/>
            <person name="Calhoun S."/>
            <person name="Haridas S."/>
            <person name="Kuo A."/>
            <person name="Mondo S."/>
            <person name="Pangilinan J."/>
            <person name="Riley R."/>
            <person name="Labutti K."/>
            <person name="Andreopoulos B."/>
            <person name="Lipzen A."/>
            <person name="Chen C."/>
            <person name="Yanf M."/>
            <person name="Daum C."/>
            <person name="Ng V."/>
            <person name="Clum A."/>
            <person name="Steindorff A."/>
            <person name="Ohm R."/>
            <person name="Martin F."/>
            <person name="Silar P."/>
            <person name="Natvig D."/>
            <person name="Lalanne C."/>
            <person name="Gautier V."/>
            <person name="Ament-Velasquez S.L."/>
            <person name="Kruys A."/>
            <person name="Hutchinson M.I."/>
            <person name="Powell A.J."/>
            <person name="Barry K."/>
            <person name="Miller A.N."/>
            <person name="Grigoriev I.V."/>
            <person name="Debuchy R."/>
            <person name="Gladieux P."/>
            <person name="Thoren M.H."/>
            <person name="Johannesson H."/>
        </authorList>
    </citation>
    <scope>NUCLEOTIDE SEQUENCE</scope>
    <source>
        <strain evidence="3">8032-3</strain>
    </source>
</reference>
<dbReference type="PANTHER" id="PTHR39147:SF1">
    <property type="entry name" value="PROTEIN SPT21"/>
    <property type="match status" value="1"/>
</dbReference>
<dbReference type="RefSeq" id="XP_060282348.1">
    <property type="nucleotide sequence ID" value="XM_060424685.1"/>
</dbReference>
<feature type="compositionally biased region" description="Low complexity" evidence="1">
    <location>
        <begin position="1069"/>
        <end position="1091"/>
    </location>
</feature>
<proteinExistence type="predicted"/>
<comment type="caution">
    <text evidence="3">The sequence shown here is derived from an EMBL/GenBank/DDBJ whole genome shotgun (WGS) entry which is preliminary data.</text>
</comment>
<feature type="region of interest" description="Disordered" evidence="1">
    <location>
        <begin position="215"/>
        <end position="307"/>
    </location>
</feature>
<evidence type="ECO:0000259" key="2">
    <source>
        <dbReference type="Pfam" id="PF25823"/>
    </source>
</evidence>
<dbReference type="InterPro" id="IPR013088">
    <property type="entry name" value="Znf_NHR/GATA"/>
</dbReference>
<name>A0AAJ0BXI9_9PEZI</name>
<dbReference type="AlphaFoldDB" id="A0AAJ0BXI9"/>
<dbReference type="GO" id="GO:0008270">
    <property type="term" value="F:zinc ion binding"/>
    <property type="evidence" value="ECO:0007669"/>
    <property type="project" value="InterPro"/>
</dbReference>
<protein>
    <recommendedName>
        <fullName evidence="2">Ams2/SPT21 N-terminal domain-containing protein</fullName>
    </recommendedName>
</protein>
<evidence type="ECO:0000313" key="4">
    <source>
        <dbReference type="Proteomes" id="UP001244011"/>
    </source>
</evidence>
<feature type="region of interest" description="Disordered" evidence="1">
    <location>
        <begin position="1008"/>
        <end position="1126"/>
    </location>
</feature>
<dbReference type="GO" id="GO:0030466">
    <property type="term" value="P:silent mating-type cassette heterochromatin formation"/>
    <property type="evidence" value="ECO:0007669"/>
    <property type="project" value="TreeGrafter"/>
</dbReference>
<dbReference type="GO" id="GO:0000183">
    <property type="term" value="P:rDNA heterochromatin formation"/>
    <property type="evidence" value="ECO:0007669"/>
    <property type="project" value="TreeGrafter"/>
</dbReference>
<feature type="region of interest" description="Disordered" evidence="1">
    <location>
        <begin position="149"/>
        <end position="168"/>
    </location>
</feature>
<feature type="compositionally biased region" description="Polar residues" evidence="1">
    <location>
        <begin position="907"/>
        <end position="930"/>
    </location>
</feature>
<dbReference type="GeneID" id="85307872"/>
<keyword evidence="4" id="KW-1185">Reference proteome</keyword>
<feature type="compositionally biased region" description="Polar residues" evidence="1">
    <location>
        <begin position="950"/>
        <end position="961"/>
    </location>
</feature>
<organism evidence="3 4">
    <name type="scientific">Phialemonium atrogriseum</name>
    <dbReference type="NCBI Taxonomy" id="1093897"/>
    <lineage>
        <taxon>Eukaryota</taxon>
        <taxon>Fungi</taxon>
        <taxon>Dikarya</taxon>
        <taxon>Ascomycota</taxon>
        <taxon>Pezizomycotina</taxon>
        <taxon>Sordariomycetes</taxon>
        <taxon>Sordariomycetidae</taxon>
        <taxon>Cephalothecales</taxon>
        <taxon>Cephalothecaceae</taxon>
        <taxon>Phialemonium</taxon>
    </lineage>
</organism>
<gene>
    <name evidence="3" type="ORF">QBC33DRAFT_453447</name>
</gene>
<dbReference type="Pfam" id="PF25823">
    <property type="entry name" value="Ams2-SPT21_N"/>
    <property type="match status" value="1"/>
</dbReference>
<feature type="compositionally biased region" description="Polar residues" evidence="1">
    <location>
        <begin position="1092"/>
        <end position="1117"/>
    </location>
</feature>
<dbReference type="Gene3D" id="3.30.50.10">
    <property type="entry name" value="Erythroid Transcription Factor GATA-1, subunit A"/>
    <property type="match status" value="1"/>
</dbReference>
<dbReference type="EMBL" id="MU839012">
    <property type="protein sequence ID" value="KAK1766135.1"/>
    <property type="molecule type" value="Genomic_DNA"/>
</dbReference>
<feature type="compositionally biased region" description="Polar residues" evidence="1">
    <location>
        <begin position="875"/>
        <end position="885"/>
    </location>
</feature>
<feature type="region of interest" description="Disordered" evidence="1">
    <location>
        <begin position="345"/>
        <end position="382"/>
    </location>
</feature>
<accession>A0AAJ0BXI9</accession>
<evidence type="ECO:0000313" key="3">
    <source>
        <dbReference type="EMBL" id="KAK1766135.1"/>
    </source>
</evidence>